<comment type="caution">
    <text evidence="13">The sequence shown here is derived from an EMBL/GenBank/DDBJ whole genome shotgun (WGS) entry which is preliminary data.</text>
</comment>
<name>A0A2M7AY70_9BACT</name>
<evidence type="ECO:0000313" key="13">
    <source>
        <dbReference type="EMBL" id="PIU75580.1"/>
    </source>
</evidence>
<dbReference type="PRINTS" id="PR00300">
    <property type="entry name" value="CLPPROTEASEA"/>
</dbReference>
<dbReference type="Gene3D" id="1.10.8.60">
    <property type="match status" value="1"/>
</dbReference>
<evidence type="ECO:0000256" key="3">
    <source>
        <dbReference type="ARBA" id="ARBA00022695"/>
    </source>
</evidence>
<accession>A0A2M7AY70</accession>
<dbReference type="InterPro" id="IPR027417">
    <property type="entry name" value="P-loop_NTPase"/>
</dbReference>
<evidence type="ECO:0000256" key="9">
    <source>
        <dbReference type="ARBA" id="ARBA00022932"/>
    </source>
</evidence>
<dbReference type="GO" id="GO:0046872">
    <property type="term" value="F:metal ion binding"/>
    <property type="evidence" value="ECO:0007669"/>
    <property type="project" value="UniProtKB-KW"/>
</dbReference>
<dbReference type="NCBIfam" id="TIGR02397">
    <property type="entry name" value="dnaX_nterm"/>
    <property type="match status" value="1"/>
</dbReference>
<evidence type="ECO:0000256" key="2">
    <source>
        <dbReference type="ARBA" id="ARBA00022679"/>
    </source>
</evidence>
<evidence type="ECO:0000256" key="6">
    <source>
        <dbReference type="ARBA" id="ARBA00022741"/>
    </source>
</evidence>
<dbReference type="SUPFAM" id="SSF48019">
    <property type="entry name" value="post-AAA+ oligomerization domain-like"/>
    <property type="match status" value="1"/>
</dbReference>
<dbReference type="NCBIfam" id="NF004046">
    <property type="entry name" value="PRK05563.1"/>
    <property type="match status" value="1"/>
</dbReference>
<comment type="catalytic activity">
    <reaction evidence="10 11">
        <text>DNA(n) + a 2'-deoxyribonucleoside 5'-triphosphate = DNA(n+1) + diphosphate</text>
        <dbReference type="Rhea" id="RHEA:22508"/>
        <dbReference type="Rhea" id="RHEA-COMP:17339"/>
        <dbReference type="Rhea" id="RHEA-COMP:17340"/>
        <dbReference type="ChEBI" id="CHEBI:33019"/>
        <dbReference type="ChEBI" id="CHEBI:61560"/>
        <dbReference type="ChEBI" id="CHEBI:173112"/>
        <dbReference type="EC" id="2.7.7.7"/>
    </reaction>
</comment>
<evidence type="ECO:0000259" key="12">
    <source>
        <dbReference type="SMART" id="SM00382"/>
    </source>
</evidence>
<keyword evidence="8 11" id="KW-0067">ATP-binding</keyword>
<keyword evidence="2 11" id="KW-0808">Transferase</keyword>
<dbReference type="GO" id="GO:0009360">
    <property type="term" value="C:DNA polymerase III complex"/>
    <property type="evidence" value="ECO:0007669"/>
    <property type="project" value="InterPro"/>
</dbReference>
<dbReference type="Pfam" id="PF12169">
    <property type="entry name" value="DNA_pol3_gamma3"/>
    <property type="match status" value="1"/>
</dbReference>
<dbReference type="GO" id="GO:0003677">
    <property type="term" value="F:DNA binding"/>
    <property type="evidence" value="ECO:0007669"/>
    <property type="project" value="InterPro"/>
</dbReference>
<keyword evidence="3 11" id="KW-0548">Nucleotidyltransferase</keyword>
<sequence length="373" mass="41520">MSLVIYRKYRPQTFAEVVGQEHIVRTLTNALLMDRIGHAYLFCGPRGTGKTTMARLLAKALNCEKRQGFEPCNQCPSCQAINESRALDLIELDAASNRGIDEIRQLRDGIKFGPSQAKHKIFIIDEAHMLTKEAFNALLKTLEEPPAYAFFVLVTTEAYKMLPTIVSRCQRFDFTKIPLEKVKQSLLAIVEKEGFKMESQAASLIAQTAQGYLRDGQSILAKILTAADVKKIISTADVQSLLGLPDYQNVIKLADFLSTGKTKEAILLVNALVDGGYDLSQFTKLFLGWLRQIAILKVDPELRNLAMSHLTDDQFVVILGQSKALTQPQILQAIELFSHAEVKTKMSFLSQMPLEIAIIEMGLTAKENVSKIA</sequence>
<dbReference type="InterPro" id="IPR045085">
    <property type="entry name" value="HLD_clamp_pol_III_gamma_tau"/>
</dbReference>
<dbReference type="EC" id="2.7.7.7" evidence="11"/>
<evidence type="ECO:0000256" key="10">
    <source>
        <dbReference type="ARBA" id="ARBA00049244"/>
    </source>
</evidence>
<reference evidence="14" key="1">
    <citation type="submission" date="2017-09" db="EMBL/GenBank/DDBJ databases">
        <title>Depth-based differentiation of microbial function through sediment-hosted aquifers and enrichment of novel symbionts in the deep terrestrial subsurface.</title>
        <authorList>
            <person name="Probst A.J."/>
            <person name="Ladd B."/>
            <person name="Jarett J.K."/>
            <person name="Geller-Mcgrath D.E."/>
            <person name="Sieber C.M.K."/>
            <person name="Emerson J.B."/>
            <person name="Anantharaman K."/>
            <person name="Thomas B.C."/>
            <person name="Malmstrom R."/>
            <person name="Stieglmeier M."/>
            <person name="Klingl A."/>
            <person name="Woyke T."/>
            <person name="Ryan C.M."/>
            <person name="Banfield J.F."/>
        </authorList>
    </citation>
    <scope>NUCLEOTIDE SEQUENCE [LARGE SCALE GENOMIC DNA]</scope>
</reference>
<dbReference type="Pfam" id="PF22608">
    <property type="entry name" value="DNAX_ATPase_lid"/>
    <property type="match status" value="1"/>
</dbReference>
<evidence type="ECO:0000313" key="14">
    <source>
        <dbReference type="Proteomes" id="UP000228775"/>
    </source>
</evidence>
<dbReference type="InterPro" id="IPR008921">
    <property type="entry name" value="DNA_pol3_clamp-load_cplx_C"/>
</dbReference>
<dbReference type="PANTHER" id="PTHR11669">
    <property type="entry name" value="REPLICATION FACTOR C / DNA POLYMERASE III GAMMA-TAU SUBUNIT"/>
    <property type="match status" value="1"/>
</dbReference>
<evidence type="ECO:0000256" key="1">
    <source>
        <dbReference type="ARBA" id="ARBA00006360"/>
    </source>
</evidence>
<keyword evidence="7" id="KW-0862">Zinc</keyword>
<dbReference type="AlphaFoldDB" id="A0A2M7AY70"/>
<dbReference type="Gene3D" id="1.20.272.10">
    <property type="match status" value="1"/>
</dbReference>
<dbReference type="Proteomes" id="UP000228775">
    <property type="component" value="Unassembled WGS sequence"/>
</dbReference>
<dbReference type="InterPro" id="IPR022754">
    <property type="entry name" value="DNA_pol_III_gamma-3"/>
</dbReference>
<gene>
    <name evidence="11" type="primary">dnaX</name>
    <name evidence="13" type="ORF">COS76_00015</name>
</gene>
<organism evidence="13 14">
    <name type="scientific">Candidatus Portnoybacteria bacterium CG06_land_8_20_14_3_00_39_12</name>
    <dbReference type="NCBI Taxonomy" id="1974809"/>
    <lineage>
        <taxon>Bacteria</taxon>
        <taxon>Candidatus Portnoyibacteriota</taxon>
    </lineage>
</organism>
<dbReference type="GO" id="GO:0003887">
    <property type="term" value="F:DNA-directed DNA polymerase activity"/>
    <property type="evidence" value="ECO:0007669"/>
    <property type="project" value="UniProtKB-KW"/>
</dbReference>
<dbReference type="FunFam" id="3.40.50.300:FF:000014">
    <property type="entry name" value="DNA polymerase III subunit gamma/tau"/>
    <property type="match status" value="1"/>
</dbReference>
<dbReference type="EMBL" id="PEVY01000001">
    <property type="protein sequence ID" value="PIU75580.1"/>
    <property type="molecule type" value="Genomic_DNA"/>
</dbReference>
<dbReference type="Gene3D" id="3.40.50.300">
    <property type="entry name" value="P-loop containing nucleotide triphosphate hydrolases"/>
    <property type="match status" value="1"/>
</dbReference>
<dbReference type="PANTHER" id="PTHR11669:SF0">
    <property type="entry name" value="PROTEIN STICHEL-LIKE 2"/>
    <property type="match status" value="1"/>
</dbReference>
<proteinExistence type="inferred from homology"/>
<evidence type="ECO:0000256" key="4">
    <source>
        <dbReference type="ARBA" id="ARBA00022705"/>
    </source>
</evidence>
<dbReference type="GO" id="GO:0006261">
    <property type="term" value="P:DNA-templated DNA replication"/>
    <property type="evidence" value="ECO:0007669"/>
    <property type="project" value="TreeGrafter"/>
</dbReference>
<feature type="domain" description="AAA+ ATPase" evidence="12">
    <location>
        <begin position="36"/>
        <end position="178"/>
    </location>
</feature>
<comment type="similarity">
    <text evidence="1 11">Belongs to the DnaX/STICHEL family.</text>
</comment>
<comment type="subunit">
    <text evidence="11">DNA polymerase III contains a core (composed of alpha, epsilon and theta chains) that associates with a tau subunit. This core dimerizes to form the POLIII' complex. PolIII' associates with the gamma complex (composed of gamma, delta, delta', psi and chi chains) and with the beta chain to form the complete DNA polymerase III complex.</text>
</comment>
<keyword evidence="4 11" id="KW-0235">DNA replication</keyword>
<dbReference type="GO" id="GO:0005524">
    <property type="term" value="F:ATP binding"/>
    <property type="evidence" value="ECO:0007669"/>
    <property type="project" value="UniProtKB-KW"/>
</dbReference>
<dbReference type="InterPro" id="IPR050238">
    <property type="entry name" value="DNA_Rep/Repair_Clamp_Loader"/>
</dbReference>
<protein>
    <recommendedName>
        <fullName evidence="11">DNA polymerase III subunit gamma/tau</fullName>
        <ecNumber evidence="11">2.7.7.7</ecNumber>
    </recommendedName>
</protein>
<dbReference type="Pfam" id="PF13177">
    <property type="entry name" value="DNA_pol3_delta2"/>
    <property type="match status" value="1"/>
</dbReference>
<evidence type="ECO:0000256" key="5">
    <source>
        <dbReference type="ARBA" id="ARBA00022723"/>
    </source>
</evidence>
<keyword evidence="9 11" id="KW-0239">DNA-directed DNA polymerase</keyword>
<evidence type="ECO:0000256" key="7">
    <source>
        <dbReference type="ARBA" id="ARBA00022833"/>
    </source>
</evidence>
<dbReference type="InterPro" id="IPR003593">
    <property type="entry name" value="AAA+_ATPase"/>
</dbReference>
<dbReference type="SUPFAM" id="SSF52540">
    <property type="entry name" value="P-loop containing nucleoside triphosphate hydrolases"/>
    <property type="match status" value="1"/>
</dbReference>
<evidence type="ECO:0000256" key="8">
    <source>
        <dbReference type="ARBA" id="ARBA00022840"/>
    </source>
</evidence>
<keyword evidence="6 11" id="KW-0547">Nucleotide-binding</keyword>
<dbReference type="SMART" id="SM00382">
    <property type="entry name" value="AAA"/>
    <property type="match status" value="1"/>
</dbReference>
<evidence type="ECO:0000256" key="11">
    <source>
        <dbReference type="RuleBase" id="RU364063"/>
    </source>
</evidence>
<dbReference type="InterPro" id="IPR001270">
    <property type="entry name" value="ClpA/B"/>
</dbReference>
<comment type="function">
    <text evidence="11">DNA polymerase III is a complex, multichain enzyme responsible for most of the replicative synthesis in bacteria. This DNA polymerase also exhibits 3' to 5' exonuclease activity.</text>
</comment>
<keyword evidence="5" id="KW-0479">Metal-binding</keyword>
<dbReference type="CDD" id="cd00009">
    <property type="entry name" value="AAA"/>
    <property type="match status" value="1"/>
</dbReference>
<dbReference type="InterPro" id="IPR012763">
    <property type="entry name" value="DNA_pol_III_sug/sutau_N"/>
</dbReference>